<dbReference type="PANTHER" id="PTHR16128">
    <property type="entry name" value="FAD/NAD(P)-BINDING OXIDOREDUCTASE FAMILY PROTEIN"/>
    <property type="match status" value="1"/>
</dbReference>
<dbReference type="KEGG" id="mng:MNEG_13559"/>
<keyword evidence="2" id="KW-1185">Reference proteome</keyword>
<evidence type="ECO:0000313" key="2">
    <source>
        <dbReference type="Proteomes" id="UP000054498"/>
    </source>
</evidence>
<sequence>MSNDPCVAIIGGGLSGLVCGQALARRGIRSVVFDTGEHSVGGRLATRASAAGSFRQEWVPPALQGADLAFDHAAQYFTATDPRFKAMVDEWVAAGAVREWRGPVGTLQDGCFEALPADGPTRYIATGGMASLAKHLASPVSDFKGPS</sequence>
<dbReference type="GeneID" id="25731033"/>
<dbReference type="Gene3D" id="3.50.50.60">
    <property type="entry name" value="FAD/NAD(P)-binding domain"/>
    <property type="match status" value="1"/>
</dbReference>
<proteinExistence type="predicted"/>
<dbReference type="AlphaFoldDB" id="A0A0D2KEV4"/>
<gene>
    <name evidence="1" type="ORF">MNEG_13559</name>
</gene>
<evidence type="ECO:0008006" key="3">
    <source>
        <dbReference type="Google" id="ProtNLM"/>
    </source>
</evidence>
<dbReference type="PANTHER" id="PTHR16128:SF8">
    <property type="entry name" value="EXPRESSED PROTEIN"/>
    <property type="match status" value="1"/>
</dbReference>
<dbReference type="RefSeq" id="XP_013893423.1">
    <property type="nucleotide sequence ID" value="XM_014037969.1"/>
</dbReference>
<evidence type="ECO:0000313" key="1">
    <source>
        <dbReference type="EMBL" id="KIY94403.1"/>
    </source>
</evidence>
<name>A0A0D2KEV4_9CHLO</name>
<dbReference type="Proteomes" id="UP000054498">
    <property type="component" value="Unassembled WGS sequence"/>
</dbReference>
<organism evidence="1 2">
    <name type="scientific">Monoraphidium neglectum</name>
    <dbReference type="NCBI Taxonomy" id="145388"/>
    <lineage>
        <taxon>Eukaryota</taxon>
        <taxon>Viridiplantae</taxon>
        <taxon>Chlorophyta</taxon>
        <taxon>core chlorophytes</taxon>
        <taxon>Chlorophyceae</taxon>
        <taxon>CS clade</taxon>
        <taxon>Sphaeropleales</taxon>
        <taxon>Selenastraceae</taxon>
        <taxon>Monoraphidium</taxon>
    </lineage>
</organism>
<dbReference type="Gene3D" id="3.90.660.10">
    <property type="match status" value="1"/>
</dbReference>
<protein>
    <recommendedName>
        <fullName evidence="3">Amine oxidase domain-containing protein</fullName>
    </recommendedName>
</protein>
<dbReference type="EMBL" id="KK104119">
    <property type="protein sequence ID" value="KIY94403.1"/>
    <property type="molecule type" value="Genomic_DNA"/>
</dbReference>
<dbReference type="Pfam" id="PF13450">
    <property type="entry name" value="NAD_binding_8"/>
    <property type="match status" value="1"/>
</dbReference>
<reference evidence="1 2" key="1">
    <citation type="journal article" date="2013" name="BMC Genomics">
        <title>Reconstruction of the lipid metabolism for the microalga Monoraphidium neglectum from its genome sequence reveals characteristics suitable for biofuel production.</title>
        <authorList>
            <person name="Bogen C."/>
            <person name="Al-Dilaimi A."/>
            <person name="Albersmeier A."/>
            <person name="Wichmann J."/>
            <person name="Grundmann M."/>
            <person name="Rupp O."/>
            <person name="Lauersen K.J."/>
            <person name="Blifernez-Klassen O."/>
            <person name="Kalinowski J."/>
            <person name="Goesmann A."/>
            <person name="Mussgnug J.H."/>
            <person name="Kruse O."/>
        </authorList>
    </citation>
    <scope>NUCLEOTIDE SEQUENCE [LARGE SCALE GENOMIC DNA]</scope>
    <source>
        <strain evidence="1 2">SAG 48.87</strain>
    </source>
</reference>
<dbReference type="OrthoDB" id="2161133at2759"/>
<dbReference type="InterPro" id="IPR036188">
    <property type="entry name" value="FAD/NAD-bd_sf"/>
</dbReference>
<dbReference type="SUPFAM" id="SSF51905">
    <property type="entry name" value="FAD/NAD(P)-binding domain"/>
    <property type="match status" value="1"/>
</dbReference>
<accession>A0A0D2KEV4</accession>